<dbReference type="AlphaFoldDB" id="A0A9N9AVP2"/>
<organism evidence="1 2">
    <name type="scientific">Diversispora eburnea</name>
    <dbReference type="NCBI Taxonomy" id="1213867"/>
    <lineage>
        <taxon>Eukaryota</taxon>
        <taxon>Fungi</taxon>
        <taxon>Fungi incertae sedis</taxon>
        <taxon>Mucoromycota</taxon>
        <taxon>Glomeromycotina</taxon>
        <taxon>Glomeromycetes</taxon>
        <taxon>Diversisporales</taxon>
        <taxon>Diversisporaceae</taxon>
        <taxon>Diversispora</taxon>
    </lineage>
</organism>
<comment type="caution">
    <text evidence="1">The sequence shown here is derived from an EMBL/GenBank/DDBJ whole genome shotgun (WGS) entry which is preliminary data.</text>
</comment>
<dbReference type="OrthoDB" id="10254700at2759"/>
<dbReference type="EMBL" id="CAJVPK010000703">
    <property type="protein sequence ID" value="CAG8541631.1"/>
    <property type="molecule type" value="Genomic_DNA"/>
</dbReference>
<dbReference type="Proteomes" id="UP000789706">
    <property type="component" value="Unassembled WGS sequence"/>
</dbReference>
<evidence type="ECO:0000313" key="1">
    <source>
        <dbReference type="EMBL" id="CAG8541631.1"/>
    </source>
</evidence>
<evidence type="ECO:0000313" key="2">
    <source>
        <dbReference type="Proteomes" id="UP000789706"/>
    </source>
</evidence>
<gene>
    <name evidence="1" type="ORF">DEBURN_LOCUS6639</name>
</gene>
<name>A0A9N9AVP2_9GLOM</name>
<sequence length="46" mass="5158">MVLELNASDDRGINGIKEKLKRMQVCKECSADSMTNSAQDTLRRSN</sequence>
<accession>A0A9N9AVP2</accession>
<protein>
    <submittedName>
        <fullName evidence="1">3628_t:CDS:1</fullName>
    </submittedName>
</protein>
<proteinExistence type="predicted"/>
<reference evidence="1" key="1">
    <citation type="submission" date="2021-06" db="EMBL/GenBank/DDBJ databases">
        <authorList>
            <person name="Kallberg Y."/>
            <person name="Tangrot J."/>
            <person name="Rosling A."/>
        </authorList>
    </citation>
    <scope>NUCLEOTIDE SEQUENCE</scope>
    <source>
        <strain evidence="1">AZ414A</strain>
    </source>
</reference>
<keyword evidence="2" id="KW-1185">Reference proteome</keyword>